<feature type="signal peptide" evidence="7">
    <location>
        <begin position="1"/>
        <end position="29"/>
    </location>
</feature>
<dbReference type="PANTHER" id="PTHR30627:SF6">
    <property type="entry name" value="BETA-LACTAMASE YBXI-RELATED"/>
    <property type="match status" value="1"/>
</dbReference>
<dbReference type="GO" id="GO:0071555">
    <property type="term" value="P:cell wall organization"/>
    <property type="evidence" value="ECO:0007669"/>
    <property type="project" value="TreeGrafter"/>
</dbReference>
<name>A0A081PLF8_9SPHI</name>
<feature type="domain" description="Penicillin-binding protein transpeptidase" evidence="8">
    <location>
        <begin position="49"/>
        <end position="266"/>
    </location>
</feature>
<keyword evidence="4 7" id="KW-0732">Signal</keyword>
<dbReference type="GO" id="GO:0008658">
    <property type="term" value="F:penicillin binding"/>
    <property type="evidence" value="ECO:0007669"/>
    <property type="project" value="InterPro"/>
</dbReference>
<comment type="caution">
    <text evidence="9">The sequence shown here is derived from an EMBL/GenBank/DDBJ whole genome shotgun (WGS) entry which is preliminary data.</text>
</comment>
<dbReference type="SUPFAM" id="SSF56601">
    <property type="entry name" value="beta-lactamase/transpeptidase-like"/>
    <property type="match status" value="1"/>
</dbReference>
<dbReference type="eggNOG" id="COG2602">
    <property type="taxonomic scope" value="Bacteria"/>
</dbReference>
<dbReference type="Pfam" id="PF00905">
    <property type="entry name" value="Transpeptidase"/>
    <property type="match status" value="1"/>
</dbReference>
<evidence type="ECO:0000259" key="8">
    <source>
        <dbReference type="Pfam" id="PF00905"/>
    </source>
</evidence>
<dbReference type="InterPro" id="IPR050515">
    <property type="entry name" value="Beta-lactam/transpept"/>
</dbReference>
<evidence type="ECO:0000313" key="10">
    <source>
        <dbReference type="Proteomes" id="UP000028007"/>
    </source>
</evidence>
<evidence type="ECO:0000313" key="9">
    <source>
        <dbReference type="EMBL" id="KEQ31531.1"/>
    </source>
</evidence>
<dbReference type="EC" id="3.5.2.6" evidence="3"/>
<comment type="similarity">
    <text evidence="2">Belongs to the class-D beta-lactamase family.</text>
</comment>
<dbReference type="InterPro" id="IPR012338">
    <property type="entry name" value="Beta-lactam/transpept-like"/>
</dbReference>
<dbReference type="Proteomes" id="UP000028007">
    <property type="component" value="Unassembled WGS sequence"/>
</dbReference>
<dbReference type="GO" id="GO:0046677">
    <property type="term" value="P:response to antibiotic"/>
    <property type="evidence" value="ECO:0007669"/>
    <property type="project" value="UniProtKB-KW"/>
</dbReference>
<protein>
    <recommendedName>
        <fullName evidence="3">beta-lactamase</fullName>
        <ecNumber evidence="3">3.5.2.6</ecNumber>
    </recommendedName>
</protein>
<dbReference type="EMBL" id="JNFF01000013">
    <property type="protein sequence ID" value="KEQ31531.1"/>
    <property type="molecule type" value="Genomic_DNA"/>
</dbReference>
<dbReference type="InterPro" id="IPR001460">
    <property type="entry name" value="PCN-bd_Tpept"/>
</dbReference>
<dbReference type="AlphaFoldDB" id="A0A081PLF8"/>
<dbReference type="NCBIfam" id="NF012161">
    <property type="entry name" value="bla_class_D_main"/>
    <property type="match status" value="1"/>
</dbReference>
<organism evidence="9 10">
    <name type="scientific">Pedobacter antarcticus 4BY</name>
    <dbReference type="NCBI Taxonomy" id="1358423"/>
    <lineage>
        <taxon>Bacteria</taxon>
        <taxon>Pseudomonadati</taxon>
        <taxon>Bacteroidota</taxon>
        <taxon>Sphingobacteriia</taxon>
        <taxon>Sphingobacteriales</taxon>
        <taxon>Sphingobacteriaceae</taxon>
        <taxon>Pedobacter</taxon>
    </lineage>
</organism>
<dbReference type="RefSeq" id="WP_051759503.1">
    <property type="nucleotide sequence ID" value="NZ_JNFF01000013.1"/>
</dbReference>
<dbReference type="GO" id="GO:0005886">
    <property type="term" value="C:plasma membrane"/>
    <property type="evidence" value="ECO:0007669"/>
    <property type="project" value="TreeGrafter"/>
</dbReference>
<dbReference type="Gene3D" id="3.40.710.10">
    <property type="entry name" value="DD-peptidase/beta-lactamase superfamily"/>
    <property type="match status" value="1"/>
</dbReference>
<evidence type="ECO:0000256" key="5">
    <source>
        <dbReference type="ARBA" id="ARBA00022801"/>
    </source>
</evidence>
<feature type="chain" id="PRO_5001761966" description="beta-lactamase" evidence="7">
    <location>
        <begin position="30"/>
        <end position="274"/>
    </location>
</feature>
<evidence type="ECO:0000256" key="6">
    <source>
        <dbReference type="ARBA" id="ARBA00023251"/>
    </source>
</evidence>
<sequence length="274" mass="31526">MKSAWLSSKHTLLLILFTSALLSSTYSTGQTNNRPDLQKFYDQYQVEGSFILYDQKNDKYTIYNESQRNTPFTPASTFKICNSLISLEEGVIENENVVLEWDKKPRQNREWNADTDMKNAFKNSTVWFYQELAKRVGEKRMQYWLQKAAYGNADISGGIDGFWLWGGLRISPLQQIGFLKKLNDNDLPFSSRSMDIVKRIMIVQEHSGSTVRSKTGSGKQNEQYVGWYVGYITTADNVYYFSNCVQSKDKVPNFGPARTEIAYNILNELGVLKK</sequence>
<gene>
    <name evidence="9" type="ORF">N180_11020</name>
</gene>
<dbReference type="GO" id="GO:0008800">
    <property type="term" value="F:beta-lactamase activity"/>
    <property type="evidence" value="ECO:0007669"/>
    <property type="project" value="UniProtKB-EC"/>
</dbReference>
<proteinExistence type="inferred from homology"/>
<dbReference type="OrthoDB" id="9762883at2"/>
<keyword evidence="6" id="KW-0046">Antibiotic resistance</keyword>
<evidence type="ECO:0000256" key="7">
    <source>
        <dbReference type="SAM" id="SignalP"/>
    </source>
</evidence>
<evidence type="ECO:0000256" key="2">
    <source>
        <dbReference type="ARBA" id="ARBA00007898"/>
    </source>
</evidence>
<evidence type="ECO:0000256" key="3">
    <source>
        <dbReference type="ARBA" id="ARBA00012865"/>
    </source>
</evidence>
<evidence type="ECO:0000256" key="1">
    <source>
        <dbReference type="ARBA" id="ARBA00001526"/>
    </source>
</evidence>
<keyword evidence="5" id="KW-0378">Hydrolase</keyword>
<comment type="catalytic activity">
    <reaction evidence="1">
        <text>a beta-lactam + H2O = a substituted beta-amino acid</text>
        <dbReference type="Rhea" id="RHEA:20401"/>
        <dbReference type="ChEBI" id="CHEBI:15377"/>
        <dbReference type="ChEBI" id="CHEBI:35627"/>
        <dbReference type="ChEBI" id="CHEBI:140347"/>
        <dbReference type="EC" id="3.5.2.6"/>
    </reaction>
</comment>
<evidence type="ECO:0000256" key="4">
    <source>
        <dbReference type="ARBA" id="ARBA00022729"/>
    </source>
</evidence>
<keyword evidence="10" id="KW-1185">Reference proteome</keyword>
<accession>A0A081PLF8</accession>
<dbReference type="PANTHER" id="PTHR30627">
    <property type="entry name" value="PEPTIDOGLYCAN D,D-TRANSPEPTIDASE"/>
    <property type="match status" value="1"/>
</dbReference>
<reference evidence="9 10" key="1">
    <citation type="journal article" date="1992" name="Int. J. Syst. Bacteriol.">
        <title>Sphingobacterium antarcticus sp. nov. a Psychrotrophic Bacterium from the Soils of Schirmacher Oasis, Antarctica.</title>
        <authorList>
            <person name="Shivaji S."/>
            <person name="Ray M.K."/>
            <person name="Rao N.S."/>
            <person name="Saiserr L."/>
            <person name="Jagannadham M.V."/>
            <person name="Kumar G.S."/>
            <person name="Reddy G."/>
            <person name="Bhargava P.M."/>
        </authorList>
    </citation>
    <scope>NUCLEOTIDE SEQUENCE [LARGE SCALE GENOMIC DNA]</scope>
    <source>
        <strain evidence="9 10">4BY</strain>
    </source>
</reference>